<dbReference type="GeneID" id="97123619"/>
<dbReference type="AlphaFoldDB" id="W1ITX9"/>
<feature type="domain" description="Thoeris anti-defense 2-like" evidence="1">
    <location>
        <begin position="39"/>
        <end position="102"/>
    </location>
</feature>
<evidence type="ECO:0000259" key="2">
    <source>
        <dbReference type="Pfam" id="PF25136"/>
    </source>
</evidence>
<dbReference type="EMBL" id="CBXF010000074">
    <property type="protein sequence ID" value="CDL81922.1"/>
    <property type="molecule type" value="Genomic_DNA"/>
</dbReference>
<dbReference type="InterPro" id="IPR056725">
    <property type="entry name" value="DUF7823"/>
</dbReference>
<dbReference type="InterPro" id="IPR021361">
    <property type="entry name" value="Tad2-like_dom"/>
</dbReference>
<name>W1ITX9_9GAMM</name>
<accession>W1ITX9</accession>
<gene>
    <name evidence="3" type="ORF">XSR1_170045</name>
</gene>
<evidence type="ECO:0000313" key="3">
    <source>
        <dbReference type="EMBL" id="CDL81922.1"/>
    </source>
</evidence>
<dbReference type="Pfam" id="PF25136">
    <property type="entry name" value="DUF7823"/>
    <property type="match status" value="1"/>
</dbReference>
<sequence length="256" mass="29651">MSEVNKLDNKQCPFDPDLYHYKKQIDIEVDNVAPDGSSPWALMQVYIGKVLSRSGWGANEYIQLSAKNDGSGPIHIEKHDQQSFPFPWEPTPEDLMACDWKLMKTEDCMLSFDLTSGSGTYNNPSLPNEPVAWGYIRNLDWGHHFGELNNEQSNVIDIEKIWCFLLYDGIIFFDVSTKPNKESRQKVIDLFQNKDFWVIIDNKKYNLGKSTPTQYPNTSNSENYAFEFKYKNHDAQKIGILLQQTGQQKNFCLNWE</sequence>
<evidence type="ECO:0000259" key="1">
    <source>
        <dbReference type="Pfam" id="PF11195"/>
    </source>
</evidence>
<reference evidence="3" key="1">
    <citation type="submission" date="2013-11" db="EMBL/GenBank/DDBJ databases">
        <title>Draft genome sequence and annotation of the entomopathogenic bacteria, Xenorhabdus cabanillasi strain JM26 and Xenorhabdus szentirmai strain DSM 16338.</title>
        <authorList>
            <person name="Gualtieri M."/>
            <person name="Ogier J.C."/>
            <person name="Pages S."/>
            <person name="Givaudan A."/>
            <person name="Gaudriault S."/>
        </authorList>
    </citation>
    <scope>NUCLEOTIDE SEQUENCE [LARGE SCALE GENOMIC DNA]</scope>
    <source>
        <strain evidence="3">DSM 16338</strain>
    </source>
</reference>
<dbReference type="Proteomes" id="UP000019202">
    <property type="component" value="Unassembled WGS sequence"/>
</dbReference>
<dbReference type="RefSeq" id="WP_038235905.1">
    <property type="nucleotide sequence ID" value="NZ_CAWLWS010000074.1"/>
</dbReference>
<dbReference type="STRING" id="1427518.XSR1_170045"/>
<dbReference type="OrthoDB" id="6448141at2"/>
<comment type="caution">
    <text evidence="3">The sequence shown here is derived from an EMBL/GenBank/DDBJ whole genome shotgun (WGS) entry which is preliminary data.</text>
</comment>
<protein>
    <submittedName>
        <fullName evidence="3">Uncharacterized protein</fullName>
    </submittedName>
</protein>
<organism evidence="3 4">
    <name type="scientific">Xenorhabdus szentirmaii DSM 16338</name>
    <dbReference type="NCBI Taxonomy" id="1427518"/>
    <lineage>
        <taxon>Bacteria</taxon>
        <taxon>Pseudomonadati</taxon>
        <taxon>Pseudomonadota</taxon>
        <taxon>Gammaproteobacteria</taxon>
        <taxon>Enterobacterales</taxon>
        <taxon>Morganellaceae</taxon>
        <taxon>Xenorhabdus</taxon>
    </lineage>
</organism>
<evidence type="ECO:0000313" key="4">
    <source>
        <dbReference type="Proteomes" id="UP000019202"/>
    </source>
</evidence>
<feature type="domain" description="DUF7823" evidence="2">
    <location>
        <begin position="142"/>
        <end position="256"/>
    </location>
</feature>
<keyword evidence="4" id="KW-1185">Reference proteome</keyword>
<proteinExistence type="predicted"/>
<dbReference type="Pfam" id="PF11195">
    <property type="entry name" value="Tad2-like"/>
    <property type="match status" value="1"/>
</dbReference>